<accession>A0A0D0BY04</accession>
<sequence>MFVVLDVTGIHTVALRLLCSHLWPATVGQSRTAALSKLLEHFQLLSFMSKVSVEEMYHRLEHLTDNTGTAVPSSWIWVGHNPGGVAVASDGALVVQCPACPYPSINLPSGWKSAPAERKWIYKLFTAMDGNMKAMQLNASSEACNPGLTAGHAYFINPTTYHIHVEMFNKCFPNPTSSCNNHKVVSGAGSHAREQNCTIGSVFSVFCAHHDCFQPQGTTDLRFSEQYVCFKVNFCLY</sequence>
<dbReference type="Proteomes" id="UP000053593">
    <property type="component" value="Unassembled WGS sequence"/>
</dbReference>
<feature type="domain" description="CxC2-like cysteine cluster KDZ transposase-associated" evidence="1">
    <location>
        <begin position="4"/>
        <end position="68"/>
    </location>
</feature>
<dbReference type="InterPro" id="IPR041457">
    <property type="entry name" value="CxC2_KDZ-assoc"/>
</dbReference>
<evidence type="ECO:0000313" key="2">
    <source>
        <dbReference type="EMBL" id="KIK60611.1"/>
    </source>
</evidence>
<dbReference type="AlphaFoldDB" id="A0A0D0BY04"/>
<evidence type="ECO:0000259" key="1">
    <source>
        <dbReference type="Pfam" id="PF18803"/>
    </source>
</evidence>
<proteinExistence type="predicted"/>
<name>A0A0D0BY04_9AGAR</name>
<dbReference type="OrthoDB" id="3257613at2759"/>
<organism evidence="2 3">
    <name type="scientific">Collybiopsis luxurians FD-317 M1</name>
    <dbReference type="NCBI Taxonomy" id="944289"/>
    <lineage>
        <taxon>Eukaryota</taxon>
        <taxon>Fungi</taxon>
        <taxon>Dikarya</taxon>
        <taxon>Basidiomycota</taxon>
        <taxon>Agaricomycotina</taxon>
        <taxon>Agaricomycetes</taxon>
        <taxon>Agaricomycetidae</taxon>
        <taxon>Agaricales</taxon>
        <taxon>Marasmiineae</taxon>
        <taxon>Omphalotaceae</taxon>
        <taxon>Collybiopsis</taxon>
        <taxon>Collybiopsis luxurians</taxon>
    </lineage>
</organism>
<dbReference type="HOGENOM" id="CLU_003703_12_0_1"/>
<protein>
    <submittedName>
        <fullName evidence="2">Unplaced genomic scaffold GYMLUscaffold_26, whole genome shotgun sequence</fullName>
    </submittedName>
</protein>
<dbReference type="EMBL" id="KN834774">
    <property type="protein sequence ID" value="KIK60611.1"/>
    <property type="molecule type" value="Genomic_DNA"/>
</dbReference>
<keyword evidence="3" id="KW-1185">Reference proteome</keyword>
<gene>
    <name evidence="2" type="ORF">GYMLUDRAFT_59373</name>
</gene>
<reference evidence="2 3" key="1">
    <citation type="submission" date="2014-04" db="EMBL/GenBank/DDBJ databases">
        <title>Evolutionary Origins and Diversification of the Mycorrhizal Mutualists.</title>
        <authorList>
            <consortium name="DOE Joint Genome Institute"/>
            <consortium name="Mycorrhizal Genomics Consortium"/>
            <person name="Kohler A."/>
            <person name="Kuo A."/>
            <person name="Nagy L.G."/>
            <person name="Floudas D."/>
            <person name="Copeland A."/>
            <person name="Barry K.W."/>
            <person name="Cichocki N."/>
            <person name="Veneault-Fourrey C."/>
            <person name="LaButti K."/>
            <person name="Lindquist E.A."/>
            <person name="Lipzen A."/>
            <person name="Lundell T."/>
            <person name="Morin E."/>
            <person name="Murat C."/>
            <person name="Riley R."/>
            <person name="Ohm R."/>
            <person name="Sun H."/>
            <person name="Tunlid A."/>
            <person name="Henrissat B."/>
            <person name="Grigoriev I.V."/>
            <person name="Hibbett D.S."/>
            <person name="Martin F."/>
        </authorList>
    </citation>
    <scope>NUCLEOTIDE SEQUENCE [LARGE SCALE GENOMIC DNA]</scope>
    <source>
        <strain evidence="2 3">FD-317 M1</strain>
    </source>
</reference>
<dbReference type="Pfam" id="PF18803">
    <property type="entry name" value="CxC2"/>
    <property type="match status" value="1"/>
</dbReference>
<evidence type="ECO:0000313" key="3">
    <source>
        <dbReference type="Proteomes" id="UP000053593"/>
    </source>
</evidence>